<organism evidence="1 2">
    <name type="scientific">Chryseobacterium soli</name>
    <dbReference type="NCBI Taxonomy" id="445961"/>
    <lineage>
        <taxon>Bacteria</taxon>
        <taxon>Pseudomonadati</taxon>
        <taxon>Bacteroidota</taxon>
        <taxon>Flavobacteriia</taxon>
        <taxon>Flavobacteriales</taxon>
        <taxon>Weeksellaceae</taxon>
        <taxon>Chryseobacterium group</taxon>
        <taxon>Chryseobacterium</taxon>
    </lineage>
</organism>
<reference evidence="1 2" key="1">
    <citation type="submission" date="2014-07" db="EMBL/GenBank/DDBJ databases">
        <title>Genome of Chryseobacterium soli DSM 19298.</title>
        <authorList>
            <person name="Stropko S.J."/>
            <person name="Pipes S.E."/>
            <person name="Newman J."/>
        </authorList>
    </citation>
    <scope>NUCLEOTIDE SEQUENCE [LARGE SCALE GENOMIC DNA]</scope>
    <source>
        <strain evidence="1 2">DSM 19298</strain>
    </source>
</reference>
<name>A0A086ACI3_9FLAO</name>
<proteinExistence type="predicted"/>
<comment type="caution">
    <text evidence="1">The sequence shown here is derived from an EMBL/GenBank/DDBJ whole genome shotgun (WGS) entry which is preliminary data.</text>
</comment>
<dbReference type="STRING" id="445961.IW15_02855"/>
<dbReference type="EMBL" id="JPRH01000001">
    <property type="protein sequence ID" value="KFF14397.1"/>
    <property type="molecule type" value="Genomic_DNA"/>
</dbReference>
<sequence>MSIAATFLTIKSQVKGIKKSTRTNITDEAIKACSINKPSEIRINVIPKLHLEIFTKSKRVFMDISLG</sequence>
<dbReference type="Proteomes" id="UP000028705">
    <property type="component" value="Unassembled WGS sequence"/>
</dbReference>
<gene>
    <name evidence="1" type="ORF">IW15_02855</name>
</gene>
<keyword evidence="2" id="KW-1185">Reference proteome</keyword>
<dbReference type="AlphaFoldDB" id="A0A086ACI3"/>
<evidence type="ECO:0000313" key="1">
    <source>
        <dbReference type="EMBL" id="KFF14397.1"/>
    </source>
</evidence>
<protein>
    <submittedName>
        <fullName evidence="1">Uncharacterized protein</fullName>
    </submittedName>
</protein>
<accession>A0A086ACI3</accession>
<evidence type="ECO:0000313" key="2">
    <source>
        <dbReference type="Proteomes" id="UP000028705"/>
    </source>
</evidence>